<dbReference type="PANTHER" id="PTHR33164:SF43">
    <property type="entry name" value="HTH-TYPE TRANSCRIPTIONAL REPRESSOR YETL"/>
    <property type="match status" value="1"/>
</dbReference>
<evidence type="ECO:0000313" key="4">
    <source>
        <dbReference type="Proteomes" id="UP000547528"/>
    </source>
</evidence>
<dbReference type="EMBL" id="JACIBT010000006">
    <property type="protein sequence ID" value="MBB3668056.1"/>
    <property type="molecule type" value="Genomic_DNA"/>
</dbReference>
<dbReference type="RefSeq" id="WP_183358477.1">
    <property type="nucleotide sequence ID" value="NZ_BAABKR010000016.1"/>
</dbReference>
<dbReference type="Proteomes" id="UP000547528">
    <property type="component" value="Unassembled WGS sequence"/>
</dbReference>
<proteinExistence type="predicted"/>
<dbReference type="InterPro" id="IPR039422">
    <property type="entry name" value="MarR/SlyA-like"/>
</dbReference>
<dbReference type="PANTHER" id="PTHR33164">
    <property type="entry name" value="TRANSCRIPTIONAL REGULATOR, MARR FAMILY"/>
    <property type="match status" value="1"/>
</dbReference>
<dbReference type="GO" id="GO:0003677">
    <property type="term" value="F:DNA binding"/>
    <property type="evidence" value="ECO:0007669"/>
    <property type="project" value="UniProtKB-KW"/>
</dbReference>
<evidence type="ECO:0000256" key="1">
    <source>
        <dbReference type="SAM" id="MobiDB-lite"/>
    </source>
</evidence>
<dbReference type="SMART" id="SM00347">
    <property type="entry name" value="HTH_MARR"/>
    <property type="match status" value="1"/>
</dbReference>
<name>A0A7W5U2Q4_9MICC</name>
<dbReference type="Gene3D" id="1.10.10.10">
    <property type="entry name" value="Winged helix-like DNA-binding domain superfamily/Winged helix DNA-binding domain"/>
    <property type="match status" value="1"/>
</dbReference>
<dbReference type="InterPro" id="IPR036390">
    <property type="entry name" value="WH_DNA-bd_sf"/>
</dbReference>
<protein>
    <submittedName>
        <fullName evidence="3">DNA-binding MarR family transcriptional regulator</fullName>
    </submittedName>
</protein>
<dbReference type="PROSITE" id="PS50995">
    <property type="entry name" value="HTH_MARR_2"/>
    <property type="match status" value="1"/>
</dbReference>
<keyword evidence="3" id="KW-0238">DNA-binding</keyword>
<dbReference type="InterPro" id="IPR000835">
    <property type="entry name" value="HTH_MarR-typ"/>
</dbReference>
<comment type="caution">
    <text evidence="3">The sequence shown here is derived from an EMBL/GenBank/DDBJ whole genome shotgun (WGS) entry which is preliminary data.</text>
</comment>
<organism evidence="3 4">
    <name type="scientific">Garicola koreensis</name>
    <dbReference type="NCBI Taxonomy" id="1262554"/>
    <lineage>
        <taxon>Bacteria</taxon>
        <taxon>Bacillati</taxon>
        <taxon>Actinomycetota</taxon>
        <taxon>Actinomycetes</taxon>
        <taxon>Micrococcales</taxon>
        <taxon>Micrococcaceae</taxon>
        <taxon>Garicola</taxon>
    </lineage>
</organism>
<evidence type="ECO:0000313" key="3">
    <source>
        <dbReference type="EMBL" id="MBB3668056.1"/>
    </source>
</evidence>
<sequence length="165" mass="18420">MPTPSDDPLEQPSADAGSSQQSRALRAIQALTDAMDHMHSSMTQSMELNASDLRALRALSIMQLRGHQATPFGLSEHLGMSTAATTALIRRLANHGFLRREPHSWDRRSQVLTLTDEARRTFHRHFDEHLSTIRAVIAEFSPHQLEAAVAFMERLAEQLTASDPQ</sequence>
<feature type="domain" description="HTH marR-type" evidence="2">
    <location>
        <begin position="21"/>
        <end position="157"/>
    </location>
</feature>
<dbReference type="InterPro" id="IPR036388">
    <property type="entry name" value="WH-like_DNA-bd_sf"/>
</dbReference>
<evidence type="ECO:0000259" key="2">
    <source>
        <dbReference type="PROSITE" id="PS50995"/>
    </source>
</evidence>
<dbReference type="GO" id="GO:0003700">
    <property type="term" value="F:DNA-binding transcription factor activity"/>
    <property type="evidence" value="ECO:0007669"/>
    <property type="project" value="InterPro"/>
</dbReference>
<dbReference type="SUPFAM" id="SSF46785">
    <property type="entry name" value="Winged helix' DNA-binding domain"/>
    <property type="match status" value="1"/>
</dbReference>
<keyword evidence="4" id="KW-1185">Reference proteome</keyword>
<dbReference type="AlphaFoldDB" id="A0A7W5U2Q4"/>
<reference evidence="3 4" key="1">
    <citation type="submission" date="2020-08" db="EMBL/GenBank/DDBJ databases">
        <title>Sequencing the genomes of 1000 actinobacteria strains.</title>
        <authorList>
            <person name="Klenk H.-P."/>
        </authorList>
    </citation>
    <scope>NUCLEOTIDE SEQUENCE [LARGE SCALE GENOMIC DNA]</scope>
    <source>
        <strain evidence="3 4">DSM 28238</strain>
    </source>
</reference>
<dbReference type="Pfam" id="PF01047">
    <property type="entry name" value="MarR"/>
    <property type="match status" value="1"/>
</dbReference>
<gene>
    <name evidence="3" type="ORF">FHX47_001685</name>
</gene>
<feature type="region of interest" description="Disordered" evidence="1">
    <location>
        <begin position="1"/>
        <end position="23"/>
    </location>
</feature>
<dbReference type="GO" id="GO:0006950">
    <property type="term" value="P:response to stress"/>
    <property type="evidence" value="ECO:0007669"/>
    <property type="project" value="TreeGrafter"/>
</dbReference>
<accession>A0A7W5U2Q4</accession>